<accession>A0A0A9ALV6</accession>
<sequence>MRRSAMVSCHPLTLV</sequence>
<organism evidence="1">
    <name type="scientific">Arundo donax</name>
    <name type="common">Giant reed</name>
    <name type="synonym">Donax arundinaceus</name>
    <dbReference type="NCBI Taxonomy" id="35708"/>
    <lineage>
        <taxon>Eukaryota</taxon>
        <taxon>Viridiplantae</taxon>
        <taxon>Streptophyta</taxon>
        <taxon>Embryophyta</taxon>
        <taxon>Tracheophyta</taxon>
        <taxon>Spermatophyta</taxon>
        <taxon>Magnoliopsida</taxon>
        <taxon>Liliopsida</taxon>
        <taxon>Poales</taxon>
        <taxon>Poaceae</taxon>
        <taxon>PACMAD clade</taxon>
        <taxon>Arundinoideae</taxon>
        <taxon>Arundineae</taxon>
        <taxon>Arundo</taxon>
    </lineage>
</organism>
<reference evidence="1" key="1">
    <citation type="submission" date="2014-09" db="EMBL/GenBank/DDBJ databases">
        <authorList>
            <person name="Magalhaes I.L.F."/>
            <person name="Oliveira U."/>
            <person name="Santos F.R."/>
            <person name="Vidigal T.H.D.A."/>
            <person name="Brescovit A.D."/>
            <person name="Santos A.J."/>
        </authorList>
    </citation>
    <scope>NUCLEOTIDE SEQUENCE</scope>
    <source>
        <tissue evidence="1">Shoot tissue taken approximately 20 cm above the soil surface</tissue>
    </source>
</reference>
<protein>
    <submittedName>
        <fullName evidence="1">Uncharacterized protein</fullName>
    </submittedName>
</protein>
<name>A0A0A9ALV6_ARUDO</name>
<evidence type="ECO:0000313" key="1">
    <source>
        <dbReference type="EMBL" id="JAD52091.1"/>
    </source>
</evidence>
<dbReference type="EMBL" id="GBRH01245804">
    <property type="protein sequence ID" value="JAD52091.1"/>
    <property type="molecule type" value="Transcribed_RNA"/>
</dbReference>
<proteinExistence type="predicted"/>
<reference evidence="1" key="2">
    <citation type="journal article" date="2015" name="Data Brief">
        <title>Shoot transcriptome of the giant reed, Arundo donax.</title>
        <authorList>
            <person name="Barrero R.A."/>
            <person name="Guerrero F.D."/>
            <person name="Moolhuijzen P."/>
            <person name="Goolsby J.A."/>
            <person name="Tidwell J."/>
            <person name="Bellgard S.E."/>
            <person name="Bellgard M.I."/>
        </authorList>
    </citation>
    <scope>NUCLEOTIDE SEQUENCE</scope>
    <source>
        <tissue evidence="1">Shoot tissue taken approximately 20 cm above the soil surface</tissue>
    </source>
</reference>